<organism evidence="1">
    <name type="scientific">marine sediment metagenome</name>
    <dbReference type="NCBI Taxonomy" id="412755"/>
    <lineage>
        <taxon>unclassified sequences</taxon>
        <taxon>metagenomes</taxon>
        <taxon>ecological metagenomes</taxon>
    </lineage>
</organism>
<dbReference type="AlphaFoldDB" id="A0A0F8Z1M0"/>
<proteinExistence type="predicted"/>
<gene>
    <name evidence="1" type="ORF">LCGC14_2828490</name>
</gene>
<name>A0A0F8Z1M0_9ZZZZ</name>
<sequence length="123" mass="14756">MKIENINKMSKDDLLKLCVFVTEYNNLLFSKLGQGRIRIISYISTGKDKFPKIKIMPYLKRVILRKYERINNCIEDLKKMEFDLYSLLLEKDSSFIMKVPKEYLGDIFQLEERVRIKKLLGRR</sequence>
<reference evidence="1" key="1">
    <citation type="journal article" date="2015" name="Nature">
        <title>Complex archaea that bridge the gap between prokaryotes and eukaryotes.</title>
        <authorList>
            <person name="Spang A."/>
            <person name="Saw J.H."/>
            <person name="Jorgensen S.L."/>
            <person name="Zaremba-Niedzwiedzka K."/>
            <person name="Martijn J."/>
            <person name="Lind A.E."/>
            <person name="van Eijk R."/>
            <person name="Schleper C."/>
            <person name="Guy L."/>
            <person name="Ettema T.J."/>
        </authorList>
    </citation>
    <scope>NUCLEOTIDE SEQUENCE</scope>
</reference>
<evidence type="ECO:0000313" key="1">
    <source>
        <dbReference type="EMBL" id="KKK79935.1"/>
    </source>
</evidence>
<accession>A0A0F8Z1M0</accession>
<dbReference type="EMBL" id="LAZR01053806">
    <property type="protein sequence ID" value="KKK79935.1"/>
    <property type="molecule type" value="Genomic_DNA"/>
</dbReference>
<comment type="caution">
    <text evidence="1">The sequence shown here is derived from an EMBL/GenBank/DDBJ whole genome shotgun (WGS) entry which is preliminary data.</text>
</comment>
<protein>
    <submittedName>
        <fullName evidence="1">Uncharacterized protein</fullName>
    </submittedName>
</protein>